<evidence type="ECO:0000313" key="5">
    <source>
        <dbReference type="Proteomes" id="UP000319836"/>
    </source>
</evidence>
<dbReference type="Pfam" id="PF13191">
    <property type="entry name" value="AAA_16"/>
    <property type="match status" value="1"/>
</dbReference>
<dbReference type="PANTHER" id="PTHR16305">
    <property type="entry name" value="TESTICULAR SOLUBLE ADENYLYL CYCLASE"/>
    <property type="match status" value="1"/>
</dbReference>
<protein>
    <recommendedName>
        <fullName evidence="3">Guanylate cyclase domain-containing protein</fullName>
    </recommendedName>
</protein>
<evidence type="ECO:0000256" key="1">
    <source>
        <dbReference type="ARBA" id="ARBA00022741"/>
    </source>
</evidence>
<dbReference type="PROSITE" id="PS50125">
    <property type="entry name" value="GUANYLATE_CYCLASE_2"/>
    <property type="match status" value="1"/>
</dbReference>
<keyword evidence="1" id="KW-0547">Nucleotide-binding</keyword>
<dbReference type="GO" id="GO:0009190">
    <property type="term" value="P:cyclic nucleotide biosynthetic process"/>
    <property type="evidence" value="ECO:0007669"/>
    <property type="project" value="InterPro"/>
</dbReference>
<dbReference type="SUPFAM" id="SSF55073">
    <property type="entry name" value="Nucleotide cyclase"/>
    <property type="match status" value="1"/>
</dbReference>
<dbReference type="InterPro" id="IPR029787">
    <property type="entry name" value="Nucleotide_cyclase"/>
</dbReference>
<keyword evidence="2" id="KW-0067">ATP-binding</keyword>
<gene>
    <name evidence="4" type="ORF">E6K80_12230</name>
</gene>
<dbReference type="CDD" id="cd07302">
    <property type="entry name" value="CHD"/>
    <property type="match status" value="1"/>
</dbReference>
<reference evidence="4 5" key="1">
    <citation type="journal article" date="2019" name="Nat. Microbiol.">
        <title>Mediterranean grassland soil C-N compound turnover is dependent on rainfall and depth, and is mediated by genomically divergent microorganisms.</title>
        <authorList>
            <person name="Diamond S."/>
            <person name="Andeer P.F."/>
            <person name="Li Z."/>
            <person name="Crits-Christoph A."/>
            <person name="Burstein D."/>
            <person name="Anantharaman K."/>
            <person name="Lane K.R."/>
            <person name="Thomas B.C."/>
            <person name="Pan C."/>
            <person name="Northen T.R."/>
            <person name="Banfield J.F."/>
        </authorList>
    </citation>
    <scope>NUCLEOTIDE SEQUENCE [LARGE SCALE GENOMIC DNA]</scope>
    <source>
        <strain evidence="4">WS_10</strain>
    </source>
</reference>
<comment type="caution">
    <text evidence="4">The sequence shown here is derived from an EMBL/GenBank/DDBJ whole genome shotgun (WGS) entry which is preliminary data.</text>
</comment>
<evidence type="ECO:0000313" key="4">
    <source>
        <dbReference type="EMBL" id="TMQ69284.1"/>
    </source>
</evidence>
<dbReference type="GO" id="GO:0005737">
    <property type="term" value="C:cytoplasm"/>
    <property type="evidence" value="ECO:0007669"/>
    <property type="project" value="TreeGrafter"/>
</dbReference>
<dbReference type="InterPro" id="IPR041664">
    <property type="entry name" value="AAA_16"/>
</dbReference>
<sequence>MRTARITGELKPVTALFADVVGSTSLAEHMDPEDWTAMINEAFDLMSRAVFRYEGTIAQLQGDAMLAFFGAPVAHEDDPERAILAALDMLVATEEFATQLKSTHDIEFRIRAGINSGPVLVGNVGSDLRYEYTALGDAVNVAARMQTAAQPGTIVITEMTRRLTGDTFDLDDLGEIEVKGKAEPIHAYRVLGRKAAPARRRGLESVGIDSPMVGRDAPLARLAELLDVVAPGRGRVAFVVGEPGIGKSRLLAELKRAAIAPPSSARWVEGKCVSYGRNLPYHLLIDLLRSSLGISFAAEEQEARATLDKELSSVLGADMSEVRDTAPYLAHLLGLPLRPGEVVGTDVPEVLQGRYVAATHRLLRGLAARGPVVLVCEDLHWADSASIEVARQVMPLAAQLPILFLAAMRAETDTPGWTLMGQARELFGDSLTEIRLEPLAEADSRALVSNLLEIESLPDRVRDLILTRAEGNPFFVEEVVRMLIERGVIVAQGDRWVATEEVAGIEIPETLHGLLLARIDQLPESAKRSLRIAAVIGRQFPVRVLERVIGAAAR</sequence>
<dbReference type="Gene3D" id="3.30.70.1230">
    <property type="entry name" value="Nucleotide cyclase"/>
    <property type="match status" value="1"/>
</dbReference>
<feature type="domain" description="Guanylate cyclase" evidence="3">
    <location>
        <begin position="14"/>
        <end position="146"/>
    </location>
</feature>
<evidence type="ECO:0000259" key="3">
    <source>
        <dbReference type="PROSITE" id="PS50125"/>
    </source>
</evidence>
<dbReference type="EMBL" id="VBPA01000315">
    <property type="protein sequence ID" value="TMQ69284.1"/>
    <property type="molecule type" value="Genomic_DNA"/>
</dbReference>
<name>A0A538U061_UNCEI</name>
<dbReference type="InterPro" id="IPR027417">
    <property type="entry name" value="P-loop_NTPase"/>
</dbReference>
<dbReference type="PANTHER" id="PTHR16305:SF28">
    <property type="entry name" value="GUANYLATE CYCLASE DOMAIN-CONTAINING PROTEIN"/>
    <property type="match status" value="1"/>
</dbReference>
<dbReference type="GO" id="GO:0035556">
    <property type="term" value="P:intracellular signal transduction"/>
    <property type="evidence" value="ECO:0007669"/>
    <property type="project" value="InterPro"/>
</dbReference>
<dbReference type="AlphaFoldDB" id="A0A538U061"/>
<accession>A0A538U061</accession>
<proteinExistence type="predicted"/>
<dbReference type="GO" id="GO:0005524">
    <property type="term" value="F:ATP binding"/>
    <property type="evidence" value="ECO:0007669"/>
    <property type="project" value="UniProtKB-KW"/>
</dbReference>
<dbReference type="Pfam" id="PF00211">
    <property type="entry name" value="Guanylate_cyc"/>
    <property type="match status" value="1"/>
</dbReference>
<dbReference type="GO" id="GO:0004016">
    <property type="term" value="F:adenylate cyclase activity"/>
    <property type="evidence" value="ECO:0007669"/>
    <property type="project" value="TreeGrafter"/>
</dbReference>
<dbReference type="InterPro" id="IPR001054">
    <property type="entry name" value="A/G_cyclase"/>
</dbReference>
<evidence type="ECO:0000256" key="2">
    <source>
        <dbReference type="ARBA" id="ARBA00022840"/>
    </source>
</evidence>
<dbReference type="SUPFAM" id="SSF52540">
    <property type="entry name" value="P-loop containing nucleoside triphosphate hydrolases"/>
    <property type="match status" value="1"/>
</dbReference>
<dbReference type="Proteomes" id="UP000319836">
    <property type="component" value="Unassembled WGS sequence"/>
</dbReference>
<organism evidence="4 5">
    <name type="scientific">Eiseniibacteriota bacterium</name>
    <dbReference type="NCBI Taxonomy" id="2212470"/>
    <lineage>
        <taxon>Bacteria</taxon>
        <taxon>Candidatus Eiseniibacteriota</taxon>
    </lineage>
</organism>
<dbReference type="SMART" id="SM00044">
    <property type="entry name" value="CYCc"/>
    <property type="match status" value="1"/>
</dbReference>